<accession>A0A6C0AH88</accession>
<sequence>MEYLAEAIAVVAMYLVEESEKHAELTTKFLAEQAAIQASEEAAEMERMLGDLCFT</sequence>
<dbReference type="EMBL" id="MN740626">
    <property type="protein sequence ID" value="QHS79138.1"/>
    <property type="molecule type" value="Genomic_DNA"/>
</dbReference>
<dbReference type="AlphaFoldDB" id="A0A6C0AH88"/>
<evidence type="ECO:0000313" key="1">
    <source>
        <dbReference type="EMBL" id="QHS79138.1"/>
    </source>
</evidence>
<protein>
    <submittedName>
        <fullName evidence="1">Uncharacterized protein</fullName>
    </submittedName>
</protein>
<proteinExistence type="predicted"/>
<name>A0A6C0AH88_9ZZZZ</name>
<reference evidence="1" key="1">
    <citation type="journal article" date="2020" name="Nature">
        <title>Giant virus diversity and host interactions through global metagenomics.</title>
        <authorList>
            <person name="Schulz F."/>
            <person name="Roux S."/>
            <person name="Paez-Espino D."/>
            <person name="Jungbluth S."/>
            <person name="Walsh D.A."/>
            <person name="Denef V.J."/>
            <person name="McMahon K.D."/>
            <person name="Konstantinidis K.T."/>
            <person name="Eloe-Fadrosh E.A."/>
            <person name="Kyrpides N.C."/>
            <person name="Woyke T."/>
        </authorList>
    </citation>
    <scope>NUCLEOTIDE SEQUENCE</scope>
    <source>
        <strain evidence="1">GVMAG-S-1035118-87</strain>
    </source>
</reference>
<organism evidence="1">
    <name type="scientific">viral metagenome</name>
    <dbReference type="NCBI Taxonomy" id="1070528"/>
    <lineage>
        <taxon>unclassified sequences</taxon>
        <taxon>metagenomes</taxon>
        <taxon>organismal metagenomes</taxon>
    </lineage>
</organism>